<dbReference type="RefSeq" id="WP_076980490.1">
    <property type="nucleotide sequence ID" value="NZ_CP019124.1"/>
</dbReference>
<dbReference type="InterPro" id="IPR039298">
    <property type="entry name" value="ACOT13"/>
</dbReference>
<dbReference type="OrthoDB" id="9813282at2"/>
<proteinExistence type="inferred from homology"/>
<keyword evidence="4" id="KW-1185">Reference proteome</keyword>
<comment type="similarity">
    <text evidence="1">Belongs to the thioesterase PaaI family.</text>
</comment>
<organism evidence="3 4">
    <name type="scientific">Brevirhabdus pacifica</name>
    <dbReference type="NCBI Taxonomy" id="1267768"/>
    <lineage>
        <taxon>Bacteria</taxon>
        <taxon>Pseudomonadati</taxon>
        <taxon>Pseudomonadota</taxon>
        <taxon>Alphaproteobacteria</taxon>
        <taxon>Rhodobacterales</taxon>
        <taxon>Paracoccaceae</taxon>
        <taxon>Brevirhabdus</taxon>
    </lineage>
</organism>
<dbReference type="GO" id="GO:0047617">
    <property type="term" value="F:fatty acyl-CoA hydrolase activity"/>
    <property type="evidence" value="ECO:0007669"/>
    <property type="project" value="InterPro"/>
</dbReference>
<accession>A0A1U7DKH2</accession>
<accession>A0A2M9DCB8</accession>
<dbReference type="Pfam" id="PF03061">
    <property type="entry name" value="4HBT"/>
    <property type="match status" value="1"/>
</dbReference>
<dbReference type="Proteomes" id="UP000187266">
    <property type="component" value="Chromosome"/>
</dbReference>
<evidence type="ECO:0000256" key="2">
    <source>
        <dbReference type="ARBA" id="ARBA00022801"/>
    </source>
</evidence>
<gene>
    <name evidence="3" type="ORF">BV394_12650</name>
</gene>
<dbReference type="Gene3D" id="3.10.129.10">
    <property type="entry name" value="Hotdog Thioesterase"/>
    <property type="match status" value="1"/>
</dbReference>
<evidence type="ECO:0000256" key="1">
    <source>
        <dbReference type="ARBA" id="ARBA00008324"/>
    </source>
</evidence>
<dbReference type="InterPro" id="IPR003736">
    <property type="entry name" value="PAAI_dom"/>
</dbReference>
<sequence length="164" mass="17594">MSGGQGGSAEGGAQRRVDPAAARARFDAALDGHHQDFETFFLARLIGLEFDYLPTGASDPEKEACRLTFPVGEMLMNPQGSLHGGIIATAMDISMGHLLRKVQGAAGATIEMKVQYLRPVGPGQAVCEGRFIRRGRALSFMESRMFNDEGKLAAHATATWKMPG</sequence>
<evidence type="ECO:0000313" key="4">
    <source>
        <dbReference type="Proteomes" id="UP000187266"/>
    </source>
</evidence>
<dbReference type="STRING" id="1267768.BV394_12650"/>
<protein>
    <submittedName>
        <fullName evidence="3">Thioesterase</fullName>
    </submittedName>
</protein>
<reference evidence="3 4" key="1">
    <citation type="submission" date="2017-01" db="EMBL/GenBank/DDBJ databases">
        <title>Genomic analysis of Xuhuaishuia manganoxidans DY6-4.</title>
        <authorList>
            <person name="Wang X."/>
        </authorList>
    </citation>
    <scope>NUCLEOTIDE SEQUENCE [LARGE SCALE GENOMIC DNA]</scope>
    <source>
        <strain evidence="3 4">DY6-4</strain>
    </source>
</reference>
<dbReference type="InterPro" id="IPR006683">
    <property type="entry name" value="Thioestr_dom"/>
</dbReference>
<dbReference type="NCBIfam" id="TIGR00369">
    <property type="entry name" value="unchar_dom_1"/>
    <property type="match status" value="1"/>
</dbReference>
<dbReference type="CDD" id="cd03443">
    <property type="entry name" value="PaaI_thioesterase"/>
    <property type="match status" value="1"/>
</dbReference>
<name>A0A1U7DKH2_9RHOB</name>
<dbReference type="AlphaFoldDB" id="A0A1U7DKH2"/>
<dbReference type="PANTHER" id="PTHR21660">
    <property type="entry name" value="THIOESTERASE SUPERFAMILY MEMBER-RELATED"/>
    <property type="match status" value="1"/>
</dbReference>
<dbReference type="PANTHER" id="PTHR21660:SF1">
    <property type="entry name" value="ACYL-COENZYME A THIOESTERASE 13"/>
    <property type="match status" value="1"/>
</dbReference>
<dbReference type="SUPFAM" id="SSF54637">
    <property type="entry name" value="Thioesterase/thiol ester dehydrase-isomerase"/>
    <property type="match status" value="1"/>
</dbReference>
<evidence type="ECO:0000313" key="3">
    <source>
        <dbReference type="EMBL" id="APX90472.1"/>
    </source>
</evidence>
<dbReference type="EMBL" id="CP019124">
    <property type="protein sequence ID" value="APX90472.1"/>
    <property type="molecule type" value="Genomic_DNA"/>
</dbReference>
<keyword evidence="2" id="KW-0378">Hydrolase</keyword>
<dbReference type="InterPro" id="IPR029069">
    <property type="entry name" value="HotDog_dom_sf"/>
</dbReference>